<evidence type="ECO:0000313" key="2">
    <source>
        <dbReference type="Proteomes" id="UP000821865"/>
    </source>
</evidence>
<reference evidence="1" key="1">
    <citation type="submission" date="2020-05" db="EMBL/GenBank/DDBJ databases">
        <title>Large-scale comparative analyses of tick genomes elucidate their genetic diversity and vector capacities.</title>
        <authorList>
            <person name="Jia N."/>
            <person name="Wang J."/>
            <person name="Shi W."/>
            <person name="Du L."/>
            <person name="Sun Y."/>
            <person name="Zhan W."/>
            <person name="Jiang J."/>
            <person name="Wang Q."/>
            <person name="Zhang B."/>
            <person name="Ji P."/>
            <person name="Sakyi L.B."/>
            <person name="Cui X."/>
            <person name="Yuan T."/>
            <person name="Jiang B."/>
            <person name="Yang W."/>
            <person name="Lam T.T.-Y."/>
            <person name="Chang Q."/>
            <person name="Ding S."/>
            <person name="Wang X."/>
            <person name="Zhu J."/>
            <person name="Ruan X."/>
            <person name="Zhao L."/>
            <person name="Wei J."/>
            <person name="Que T."/>
            <person name="Du C."/>
            <person name="Cheng J."/>
            <person name="Dai P."/>
            <person name="Han X."/>
            <person name="Huang E."/>
            <person name="Gao Y."/>
            <person name="Liu J."/>
            <person name="Shao H."/>
            <person name="Ye R."/>
            <person name="Li L."/>
            <person name="Wei W."/>
            <person name="Wang X."/>
            <person name="Wang C."/>
            <person name="Yang T."/>
            <person name="Huo Q."/>
            <person name="Li W."/>
            <person name="Guo W."/>
            <person name="Chen H."/>
            <person name="Zhou L."/>
            <person name="Ni X."/>
            <person name="Tian J."/>
            <person name="Zhou Y."/>
            <person name="Sheng Y."/>
            <person name="Liu T."/>
            <person name="Pan Y."/>
            <person name="Xia L."/>
            <person name="Li J."/>
            <person name="Zhao F."/>
            <person name="Cao W."/>
        </authorList>
    </citation>
    <scope>NUCLEOTIDE SEQUENCE</scope>
    <source>
        <strain evidence="1">Dsil-2018</strain>
    </source>
</reference>
<dbReference type="Proteomes" id="UP000821865">
    <property type="component" value="Chromosome 9"/>
</dbReference>
<dbReference type="EMBL" id="CM023478">
    <property type="protein sequence ID" value="KAH7932704.1"/>
    <property type="molecule type" value="Genomic_DNA"/>
</dbReference>
<organism evidence="1 2">
    <name type="scientific">Dermacentor silvarum</name>
    <name type="common">Tick</name>
    <dbReference type="NCBI Taxonomy" id="543639"/>
    <lineage>
        <taxon>Eukaryota</taxon>
        <taxon>Metazoa</taxon>
        <taxon>Ecdysozoa</taxon>
        <taxon>Arthropoda</taxon>
        <taxon>Chelicerata</taxon>
        <taxon>Arachnida</taxon>
        <taxon>Acari</taxon>
        <taxon>Parasitiformes</taxon>
        <taxon>Ixodida</taxon>
        <taxon>Ixodoidea</taxon>
        <taxon>Ixodidae</taxon>
        <taxon>Rhipicephalinae</taxon>
        <taxon>Dermacentor</taxon>
    </lineage>
</organism>
<keyword evidence="2" id="KW-1185">Reference proteome</keyword>
<name>A0ACB8C0G3_DERSI</name>
<gene>
    <name evidence="1" type="ORF">HPB49_001302</name>
</gene>
<evidence type="ECO:0000313" key="1">
    <source>
        <dbReference type="EMBL" id="KAH7932704.1"/>
    </source>
</evidence>
<accession>A0ACB8C0G3</accession>
<proteinExistence type="predicted"/>
<protein>
    <submittedName>
        <fullName evidence="1">Uncharacterized protein</fullName>
    </submittedName>
</protein>
<sequence length="172" mass="20156">MHEAAVNLLLGRRLRARLDVFKPVVGESVAYEQLKQMVNRPCRAREVTLGHHVLARNYRGQPKWMPAVVIAQTGAVSFKVHVSTPSGCFEWRRHKDQFKALQCLRKTFFKTMGSLCGHTATPDRDKHLQYHQLVFPLHHRRRRLTLHWATRIDATQFEIVYHLIDSKQEREL</sequence>
<comment type="caution">
    <text evidence="1">The sequence shown here is derived from an EMBL/GenBank/DDBJ whole genome shotgun (WGS) entry which is preliminary data.</text>
</comment>